<dbReference type="InterPro" id="IPR036837">
    <property type="entry name" value="Cation_efflux_CTD_sf"/>
</dbReference>
<keyword evidence="7" id="KW-0406">Ion transport</keyword>
<evidence type="ECO:0000313" key="13">
    <source>
        <dbReference type="Proteomes" id="UP000326570"/>
    </source>
</evidence>
<dbReference type="SUPFAM" id="SSF160240">
    <property type="entry name" value="Cation efflux protein cytoplasmic domain-like"/>
    <property type="match status" value="1"/>
</dbReference>
<evidence type="ECO:0000313" key="12">
    <source>
        <dbReference type="EMBL" id="KAA9325232.1"/>
    </source>
</evidence>
<dbReference type="SUPFAM" id="SSF161111">
    <property type="entry name" value="Cation efflux protein transmembrane domain-like"/>
    <property type="match status" value="1"/>
</dbReference>
<evidence type="ECO:0000256" key="4">
    <source>
        <dbReference type="ARBA" id="ARBA00022692"/>
    </source>
</evidence>
<dbReference type="PANTHER" id="PTHR11562:SF17">
    <property type="entry name" value="RE54080P-RELATED"/>
    <property type="match status" value="1"/>
</dbReference>
<dbReference type="Pfam" id="PF01545">
    <property type="entry name" value="Cation_efflux"/>
    <property type="match status" value="1"/>
</dbReference>
<dbReference type="PANTHER" id="PTHR11562">
    <property type="entry name" value="CATION EFFLUX PROTEIN/ ZINC TRANSPORTER"/>
    <property type="match status" value="1"/>
</dbReference>
<dbReference type="InterPro" id="IPR002524">
    <property type="entry name" value="Cation_efflux"/>
</dbReference>
<dbReference type="EMBL" id="VTWT01000013">
    <property type="protein sequence ID" value="KAA9325232.1"/>
    <property type="molecule type" value="Genomic_DNA"/>
</dbReference>
<evidence type="ECO:0000256" key="7">
    <source>
        <dbReference type="ARBA" id="ARBA00023065"/>
    </source>
</evidence>
<comment type="subcellular location">
    <subcellularLocation>
        <location evidence="1">Membrane</location>
        <topology evidence="1">Multi-pass membrane protein</topology>
    </subcellularLocation>
</comment>
<keyword evidence="8 9" id="KW-0472">Membrane</keyword>
<dbReference type="InterPro" id="IPR027470">
    <property type="entry name" value="Cation_efflux_CTD"/>
</dbReference>
<name>A0A5N1IHX2_9BACT</name>
<keyword evidence="5" id="KW-0862">Zinc</keyword>
<gene>
    <name evidence="12" type="ORF">F0P94_18590</name>
</gene>
<feature type="transmembrane region" description="Helical" evidence="9">
    <location>
        <begin position="122"/>
        <end position="142"/>
    </location>
</feature>
<feature type="transmembrane region" description="Helical" evidence="9">
    <location>
        <begin position="20"/>
        <end position="41"/>
    </location>
</feature>
<feature type="domain" description="Cation efflux protein transmembrane" evidence="10">
    <location>
        <begin position="22"/>
        <end position="208"/>
    </location>
</feature>
<dbReference type="InterPro" id="IPR050681">
    <property type="entry name" value="CDF/SLC30A"/>
</dbReference>
<evidence type="ECO:0000256" key="8">
    <source>
        <dbReference type="ARBA" id="ARBA00023136"/>
    </source>
</evidence>
<feature type="transmembrane region" description="Helical" evidence="9">
    <location>
        <begin position="180"/>
        <end position="203"/>
    </location>
</feature>
<dbReference type="AlphaFoldDB" id="A0A5N1IHX2"/>
<dbReference type="GO" id="GO:0005886">
    <property type="term" value="C:plasma membrane"/>
    <property type="evidence" value="ECO:0007669"/>
    <property type="project" value="TreeGrafter"/>
</dbReference>
<feature type="transmembrane region" description="Helical" evidence="9">
    <location>
        <begin position="154"/>
        <end position="174"/>
    </location>
</feature>
<sequence>MAHGHHHHPSPLLTDLNRAFMLGLVLNIIFVVVEAGAGFYINSLSLLSDAGHNLSDVVSLGLAMLAFKLVKIKPTQKFTYGYQKSTILVALINAVILLLAIGSIGLEAYQRFQNPEAVPGKTVALVAGIGIFINAGTAMLFYKDKDKDLNVKGAYLHMAADALVSVGVVISGLVMFYTNWFWLDSIISFVIIIVIFFSTWNLLKETIRLSLDAVPENVDYQKVLQAMEEVPGVNCVYHIHIWALSTTRNALTAHVLLEPGTVPPEIRKIKEEIRLRLSYLNLEHVTLETDLIKHENEKPDGIC</sequence>
<dbReference type="GO" id="GO:0005385">
    <property type="term" value="F:zinc ion transmembrane transporter activity"/>
    <property type="evidence" value="ECO:0007669"/>
    <property type="project" value="TreeGrafter"/>
</dbReference>
<proteinExistence type="inferred from homology"/>
<evidence type="ECO:0000256" key="6">
    <source>
        <dbReference type="ARBA" id="ARBA00022989"/>
    </source>
</evidence>
<evidence type="ECO:0000259" key="10">
    <source>
        <dbReference type="Pfam" id="PF01545"/>
    </source>
</evidence>
<keyword evidence="13" id="KW-1185">Reference proteome</keyword>
<evidence type="ECO:0000256" key="2">
    <source>
        <dbReference type="ARBA" id="ARBA00008873"/>
    </source>
</evidence>
<feature type="domain" description="Cation efflux protein cytoplasmic" evidence="11">
    <location>
        <begin position="215"/>
        <end position="278"/>
    </location>
</feature>
<evidence type="ECO:0000256" key="1">
    <source>
        <dbReference type="ARBA" id="ARBA00004141"/>
    </source>
</evidence>
<dbReference type="RefSeq" id="WP_150905884.1">
    <property type="nucleotide sequence ID" value="NZ_VTWT01000013.1"/>
</dbReference>
<keyword evidence="6 9" id="KW-1133">Transmembrane helix</keyword>
<dbReference type="NCBIfam" id="TIGR01297">
    <property type="entry name" value="CDF"/>
    <property type="match status" value="1"/>
</dbReference>
<keyword evidence="4 9" id="KW-0812">Transmembrane</keyword>
<feature type="transmembrane region" description="Helical" evidence="9">
    <location>
        <begin position="82"/>
        <end position="102"/>
    </location>
</feature>
<protein>
    <submittedName>
        <fullName evidence="12">Cation transporter</fullName>
    </submittedName>
</protein>
<dbReference type="Gene3D" id="1.20.1510.10">
    <property type="entry name" value="Cation efflux protein transmembrane domain"/>
    <property type="match status" value="1"/>
</dbReference>
<reference evidence="12 13" key="1">
    <citation type="submission" date="2019-09" db="EMBL/GenBank/DDBJ databases">
        <title>Genome sequence of Adhaeribacter sp. M2.</title>
        <authorList>
            <person name="Srinivasan S."/>
        </authorList>
    </citation>
    <scope>NUCLEOTIDE SEQUENCE [LARGE SCALE GENOMIC DNA]</scope>
    <source>
        <strain evidence="12 13">M2</strain>
    </source>
</reference>
<dbReference type="Proteomes" id="UP000326570">
    <property type="component" value="Unassembled WGS sequence"/>
</dbReference>
<evidence type="ECO:0000256" key="5">
    <source>
        <dbReference type="ARBA" id="ARBA00022906"/>
    </source>
</evidence>
<evidence type="ECO:0000256" key="3">
    <source>
        <dbReference type="ARBA" id="ARBA00022448"/>
    </source>
</evidence>
<evidence type="ECO:0000259" key="11">
    <source>
        <dbReference type="Pfam" id="PF16916"/>
    </source>
</evidence>
<comment type="caution">
    <text evidence="12">The sequence shown here is derived from an EMBL/GenBank/DDBJ whole genome shotgun (WGS) entry which is preliminary data.</text>
</comment>
<comment type="similarity">
    <text evidence="2">Belongs to the cation diffusion facilitator (CDF) transporter (TC 2.A.4) family. SLC30A subfamily.</text>
</comment>
<dbReference type="InterPro" id="IPR027469">
    <property type="entry name" value="Cation_efflux_TMD_sf"/>
</dbReference>
<keyword evidence="5" id="KW-0864">Zinc transport</keyword>
<organism evidence="12 13">
    <name type="scientific">Adhaeribacter soli</name>
    <dbReference type="NCBI Taxonomy" id="2607655"/>
    <lineage>
        <taxon>Bacteria</taxon>
        <taxon>Pseudomonadati</taxon>
        <taxon>Bacteroidota</taxon>
        <taxon>Cytophagia</taxon>
        <taxon>Cytophagales</taxon>
        <taxon>Hymenobacteraceae</taxon>
        <taxon>Adhaeribacter</taxon>
    </lineage>
</organism>
<evidence type="ECO:0000256" key="9">
    <source>
        <dbReference type="SAM" id="Phobius"/>
    </source>
</evidence>
<dbReference type="InterPro" id="IPR058533">
    <property type="entry name" value="Cation_efflux_TM"/>
</dbReference>
<accession>A0A5N1IHX2</accession>
<keyword evidence="3" id="KW-0813">Transport</keyword>
<dbReference type="Pfam" id="PF16916">
    <property type="entry name" value="ZT_dimer"/>
    <property type="match status" value="1"/>
</dbReference>